<dbReference type="AlphaFoldDB" id="A0A2M8LBM9"/>
<dbReference type="InterPro" id="IPR033729">
    <property type="entry name" value="SerRS_core"/>
</dbReference>
<dbReference type="PIRSF" id="PIRSF001529">
    <property type="entry name" value="Ser-tRNA-synth_IIa"/>
    <property type="match status" value="1"/>
</dbReference>
<comment type="catalytic activity">
    <reaction evidence="12">
        <text>tRNA(Sec) + L-serine + ATP = L-seryl-tRNA(Sec) + AMP + diphosphate + H(+)</text>
        <dbReference type="Rhea" id="RHEA:42580"/>
        <dbReference type="Rhea" id="RHEA-COMP:9742"/>
        <dbReference type="Rhea" id="RHEA-COMP:10128"/>
        <dbReference type="ChEBI" id="CHEBI:15378"/>
        <dbReference type="ChEBI" id="CHEBI:30616"/>
        <dbReference type="ChEBI" id="CHEBI:33019"/>
        <dbReference type="ChEBI" id="CHEBI:33384"/>
        <dbReference type="ChEBI" id="CHEBI:78442"/>
        <dbReference type="ChEBI" id="CHEBI:78533"/>
        <dbReference type="ChEBI" id="CHEBI:456215"/>
        <dbReference type="EC" id="6.1.1.11"/>
    </reaction>
</comment>
<dbReference type="EMBL" id="PFEQ01000013">
    <property type="protein sequence ID" value="PJE74029.1"/>
    <property type="molecule type" value="Genomic_DNA"/>
</dbReference>
<dbReference type="InterPro" id="IPR002314">
    <property type="entry name" value="aa-tRNA-synt_IIb"/>
</dbReference>
<protein>
    <recommendedName>
        <fullName evidence="11 14">Serine--tRNA ligase</fullName>
        <ecNumber evidence="4 14">6.1.1.11</ecNumber>
    </recommendedName>
</protein>
<feature type="binding site" evidence="15">
    <location>
        <position position="309"/>
    </location>
    <ligand>
        <name>L-serine</name>
        <dbReference type="ChEBI" id="CHEBI:33384"/>
    </ligand>
</feature>
<dbReference type="GO" id="GO:0006434">
    <property type="term" value="P:seryl-tRNA aminoacylation"/>
    <property type="evidence" value="ECO:0007669"/>
    <property type="project" value="UniProtKB-UniRule"/>
</dbReference>
<evidence type="ECO:0000256" key="15">
    <source>
        <dbReference type="PIRSR" id="PIRSR001529-1"/>
    </source>
</evidence>
<dbReference type="Proteomes" id="UP000228700">
    <property type="component" value="Unassembled WGS sequence"/>
</dbReference>
<evidence type="ECO:0000256" key="12">
    <source>
        <dbReference type="ARBA" id="ARBA00047929"/>
    </source>
</evidence>
<dbReference type="NCBIfam" id="TIGR00414">
    <property type="entry name" value="serS"/>
    <property type="match status" value="1"/>
</dbReference>
<evidence type="ECO:0000256" key="1">
    <source>
        <dbReference type="ARBA" id="ARBA00004496"/>
    </source>
</evidence>
<evidence type="ECO:0000256" key="13">
    <source>
        <dbReference type="ARBA" id="ARBA00048823"/>
    </source>
</evidence>
<name>A0A2M8LBM9_9BACT</name>
<organism evidence="18 19">
    <name type="scientific">Candidatus Taylorbacteria bacterium CG10_big_fil_rev_8_21_14_0_10_41_48</name>
    <dbReference type="NCBI Taxonomy" id="1975024"/>
    <lineage>
        <taxon>Bacteria</taxon>
        <taxon>Candidatus Tayloriibacteriota</taxon>
    </lineage>
</organism>
<comment type="similarity">
    <text evidence="3">Belongs to the class-II aminoacyl-tRNA synthetase family. Type-1 seryl-tRNA synthetase subfamily.</text>
</comment>
<dbReference type="PANTHER" id="PTHR43697:SF1">
    <property type="entry name" value="SERINE--TRNA LIGASE"/>
    <property type="match status" value="1"/>
</dbReference>
<dbReference type="PRINTS" id="PR00981">
    <property type="entry name" value="TRNASYNTHSER"/>
</dbReference>
<evidence type="ECO:0000256" key="16">
    <source>
        <dbReference type="PIRSR" id="PIRSR001529-2"/>
    </source>
</evidence>
<dbReference type="CDD" id="cd00770">
    <property type="entry name" value="SerRS_core"/>
    <property type="match status" value="1"/>
</dbReference>
<reference evidence="19" key="1">
    <citation type="submission" date="2017-09" db="EMBL/GenBank/DDBJ databases">
        <title>Depth-based differentiation of microbial function through sediment-hosted aquifers and enrichment of novel symbionts in the deep terrestrial subsurface.</title>
        <authorList>
            <person name="Probst A.J."/>
            <person name="Ladd B."/>
            <person name="Jarett J.K."/>
            <person name="Geller-Mcgrath D.E."/>
            <person name="Sieber C.M.K."/>
            <person name="Emerson J.B."/>
            <person name="Anantharaman K."/>
            <person name="Thomas B.C."/>
            <person name="Malmstrom R."/>
            <person name="Stieglmeier M."/>
            <person name="Klingl A."/>
            <person name="Woyke T."/>
            <person name="Ryan C.M."/>
            <person name="Banfield J.F."/>
        </authorList>
    </citation>
    <scope>NUCLEOTIDE SEQUENCE [LARGE SCALE GENOMIC DNA]</scope>
</reference>
<dbReference type="InterPro" id="IPR045864">
    <property type="entry name" value="aa-tRNA-synth_II/BPL/LPL"/>
</dbReference>
<dbReference type="Pfam" id="PF00587">
    <property type="entry name" value="tRNA-synt_2b"/>
    <property type="match status" value="1"/>
</dbReference>
<evidence type="ECO:0000256" key="3">
    <source>
        <dbReference type="ARBA" id="ARBA00010728"/>
    </source>
</evidence>
<dbReference type="Gene3D" id="1.10.287.40">
    <property type="entry name" value="Serine-tRNA synthetase, tRNA binding domain"/>
    <property type="match status" value="1"/>
</dbReference>
<dbReference type="PROSITE" id="PS50862">
    <property type="entry name" value="AA_TRNA_LIGASE_II"/>
    <property type="match status" value="1"/>
</dbReference>
<evidence type="ECO:0000256" key="7">
    <source>
        <dbReference type="ARBA" id="ARBA00022741"/>
    </source>
</evidence>
<dbReference type="GO" id="GO:0004828">
    <property type="term" value="F:serine-tRNA ligase activity"/>
    <property type="evidence" value="ECO:0007669"/>
    <property type="project" value="UniProtKB-UniRule"/>
</dbReference>
<evidence type="ECO:0000313" key="18">
    <source>
        <dbReference type="EMBL" id="PJE74029.1"/>
    </source>
</evidence>
<feature type="site" description="Important for serine binding" evidence="15">
    <location>
        <position position="410"/>
    </location>
</feature>
<feature type="domain" description="Aminoacyl-transfer RNA synthetases class-II family profile" evidence="17">
    <location>
        <begin position="165"/>
        <end position="435"/>
    </location>
</feature>
<comment type="catalytic activity">
    <reaction evidence="13">
        <text>tRNA(Ser) + L-serine + ATP = L-seryl-tRNA(Ser) + AMP + diphosphate + H(+)</text>
        <dbReference type="Rhea" id="RHEA:12292"/>
        <dbReference type="Rhea" id="RHEA-COMP:9669"/>
        <dbReference type="Rhea" id="RHEA-COMP:9703"/>
        <dbReference type="ChEBI" id="CHEBI:15378"/>
        <dbReference type="ChEBI" id="CHEBI:30616"/>
        <dbReference type="ChEBI" id="CHEBI:33019"/>
        <dbReference type="ChEBI" id="CHEBI:33384"/>
        <dbReference type="ChEBI" id="CHEBI:78442"/>
        <dbReference type="ChEBI" id="CHEBI:78533"/>
        <dbReference type="ChEBI" id="CHEBI:456215"/>
        <dbReference type="EC" id="6.1.1.11"/>
    </reaction>
</comment>
<dbReference type="EC" id="6.1.1.11" evidence="4 14"/>
<proteinExistence type="inferred from homology"/>
<comment type="subcellular location">
    <subcellularLocation>
        <location evidence="1">Cytoplasm</location>
    </subcellularLocation>
</comment>
<feature type="binding site" evidence="15">
    <location>
        <position position="408"/>
    </location>
    <ligand>
        <name>L-serine</name>
        <dbReference type="ChEBI" id="CHEBI:33384"/>
    </ligand>
</feature>
<feature type="binding site" evidence="16">
    <location>
        <begin position="286"/>
        <end position="288"/>
    </location>
    <ligand>
        <name>ATP</name>
        <dbReference type="ChEBI" id="CHEBI:30616"/>
    </ligand>
</feature>
<evidence type="ECO:0000256" key="2">
    <source>
        <dbReference type="ARBA" id="ARBA00005045"/>
    </source>
</evidence>
<dbReference type="InterPro" id="IPR015866">
    <property type="entry name" value="Ser-tRNA-synth_1_N"/>
</dbReference>
<evidence type="ECO:0000256" key="8">
    <source>
        <dbReference type="ARBA" id="ARBA00022840"/>
    </source>
</evidence>
<dbReference type="GO" id="GO:0005524">
    <property type="term" value="F:ATP binding"/>
    <property type="evidence" value="ECO:0007669"/>
    <property type="project" value="UniProtKB-KW"/>
</dbReference>
<evidence type="ECO:0000256" key="11">
    <source>
        <dbReference type="ARBA" id="ARBA00039158"/>
    </source>
</evidence>
<keyword evidence="5" id="KW-0963">Cytoplasm</keyword>
<feature type="binding site" evidence="16">
    <location>
        <begin position="302"/>
        <end position="305"/>
    </location>
    <ligand>
        <name>ATP</name>
        <dbReference type="ChEBI" id="CHEBI:30616"/>
    </ligand>
</feature>
<evidence type="ECO:0000313" key="19">
    <source>
        <dbReference type="Proteomes" id="UP000228700"/>
    </source>
</evidence>
<dbReference type="InterPro" id="IPR010978">
    <property type="entry name" value="tRNA-bd_arm"/>
</dbReference>
<dbReference type="InterPro" id="IPR042103">
    <property type="entry name" value="SerRS_1_N_sf"/>
</dbReference>
<evidence type="ECO:0000256" key="4">
    <source>
        <dbReference type="ARBA" id="ARBA00012840"/>
    </source>
</evidence>
<evidence type="ECO:0000256" key="14">
    <source>
        <dbReference type="NCBIfam" id="TIGR00414"/>
    </source>
</evidence>
<sequence>MDFTQSCGVFICTDFPYRVHNRNSVSSYTHMLDIKFIRENKDIVKAGAEKKRVKVDIDTLISLDDRRKSLLTSIEAKRAEQNVVGAKIANAGDDKMALLESMKILKGTLQTEEEELKSVMKDWQGLMLQVPNIPDVSVPDGGSDAENQEKKLWGEKPSFSFPAKDHVELMTSLSMVDFDRGAKVHGFRGYYLTGAGARLSWAIWNYAMDFFTKRGFVPVIPPVIVRKQNLYGTAHLPGDVEDFYETQDHDVLAGTAEVPLMALHSEEVLDGKTLPLKYLGFSPCFRREAGSHGKDVKGLIRVHEFYKLEQVILCEASHETSVKLHEEINRNTEEFIESLGIPYRTVTNCGADLGLGQVKKYDIELWVPKEETYREISSASYFHDFQCRRFNIRYRDSEEKMCYAHSLNCTAIPTPRILVSLVENFQESDGSIRIPEALRPYFGSDSIKKA</sequence>
<dbReference type="SUPFAM" id="SSF55681">
    <property type="entry name" value="Class II aaRS and biotin synthetases"/>
    <property type="match status" value="1"/>
</dbReference>
<keyword evidence="6 18" id="KW-0436">Ligase</keyword>
<evidence type="ECO:0000256" key="10">
    <source>
        <dbReference type="ARBA" id="ARBA00023146"/>
    </source>
</evidence>
<evidence type="ECO:0000256" key="5">
    <source>
        <dbReference type="ARBA" id="ARBA00022490"/>
    </source>
</evidence>
<dbReference type="Pfam" id="PF02403">
    <property type="entry name" value="Seryl_tRNA_N"/>
    <property type="match status" value="1"/>
</dbReference>
<evidence type="ECO:0000256" key="6">
    <source>
        <dbReference type="ARBA" id="ARBA00022598"/>
    </source>
</evidence>
<keyword evidence="9" id="KW-0648">Protein biosynthesis</keyword>
<comment type="caution">
    <text evidence="18">The sequence shown here is derived from an EMBL/GenBank/DDBJ whole genome shotgun (WGS) entry which is preliminary data.</text>
</comment>
<keyword evidence="8 16" id="KW-0067">ATP-binding</keyword>
<keyword evidence="7" id="KW-0547">Nucleotide-binding</keyword>
<dbReference type="SUPFAM" id="SSF46589">
    <property type="entry name" value="tRNA-binding arm"/>
    <property type="match status" value="1"/>
</dbReference>
<evidence type="ECO:0000256" key="9">
    <source>
        <dbReference type="ARBA" id="ARBA00022917"/>
    </source>
</evidence>
<comment type="pathway">
    <text evidence="2">Aminoacyl-tRNA biosynthesis; selenocysteinyl-tRNA(Sec) biosynthesis; L-seryl-tRNA(Sec) from L-serine and tRNA(Sec): step 1/1.</text>
</comment>
<dbReference type="Gene3D" id="3.30.930.10">
    <property type="entry name" value="Bira Bifunctional Protein, Domain 2"/>
    <property type="match status" value="1"/>
</dbReference>
<dbReference type="PANTHER" id="PTHR43697">
    <property type="entry name" value="SERYL-TRNA SYNTHETASE"/>
    <property type="match status" value="1"/>
</dbReference>
<dbReference type="InterPro" id="IPR006195">
    <property type="entry name" value="aa-tRNA-synth_II"/>
</dbReference>
<feature type="binding site" evidence="15">
    <location>
        <position position="255"/>
    </location>
    <ligand>
        <name>L-serine</name>
        <dbReference type="ChEBI" id="CHEBI:33384"/>
    </ligand>
</feature>
<dbReference type="GO" id="GO:0005737">
    <property type="term" value="C:cytoplasm"/>
    <property type="evidence" value="ECO:0007669"/>
    <property type="project" value="UniProtKB-SubCell"/>
</dbReference>
<feature type="binding site" evidence="15">
    <location>
        <position position="286"/>
    </location>
    <ligand>
        <name>L-serine</name>
        <dbReference type="ChEBI" id="CHEBI:33384"/>
    </ligand>
</feature>
<feature type="binding site" evidence="16">
    <location>
        <begin position="375"/>
        <end position="378"/>
    </location>
    <ligand>
        <name>ATP</name>
        <dbReference type="ChEBI" id="CHEBI:30616"/>
    </ligand>
</feature>
<keyword evidence="10" id="KW-0030">Aminoacyl-tRNA synthetase</keyword>
<gene>
    <name evidence="18" type="ORF">COV01_02915</name>
</gene>
<evidence type="ECO:0000259" key="17">
    <source>
        <dbReference type="PROSITE" id="PS50862"/>
    </source>
</evidence>
<accession>A0A2M8LBM9</accession>
<dbReference type="InterPro" id="IPR002317">
    <property type="entry name" value="Ser-tRNA-ligase_type_1"/>
</dbReference>